<dbReference type="Pfam" id="PF08530">
    <property type="entry name" value="PepX_C"/>
    <property type="match status" value="1"/>
</dbReference>
<reference evidence="4 6" key="1">
    <citation type="journal article" date="2014" name="Genome Biol. Evol.">
        <title>The secreted proteins of Achlya hypogyna and Thraustotheca clavata identify the ancestral oomycete secretome and reveal gene acquisitions by horizontal gene transfer.</title>
        <authorList>
            <person name="Misner I."/>
            <person name="Blouin N."/>
            <person name="Leonard G."/>
            <person name="Richards T.A."/>
            <person name="Lane C.E."/>
        </authorList>
    </citation>
    <scope>NUCLEOTIDE SEQUENCE</scope>
    <source>
        <strain evidence="4 6">ATCC 48635</strain>
    </source>
</reference>
<dbReference type="NCBIfam" id="TIGR00976">
    <property type="entry name" value="CocE_NonD"/>
    <property type="match status" value="1"/>
</dbReference>
<keyword evidence="5" id="KW-0645">Protease</keyword>
<keyword evidence="1" id="KW-0378">Hydrolase</keyword>
<dbReference type="Gene3D" id="3.40.50.1820">
    <property type="entry name" value="alpha/beta hydrolase"/>
    <property type="match status" value="1"/>
</dbReference>
<dbReference type="SUPFAM" id="SSF49785">
    <property type="entry name" value="Galactose-binding domain-like"/>
    <property type="match status" value="1"/>
</dbReference>
<dbReference type="InterPro" id="IPR013736">
    <property type="entry name" value="Xaa-Pro_dipept_C"/>
</dbReference>
<dbReference type="Gene3D" id="2.60.120.260">
    <property type="entry name" value="Galactose-binding domain-like"/>
    <property type="match status" value="1"/>
</dbReference>
<accession>A0A0A7CNQ8</accession>
<dbReference type="EMBL" id="JNBR01000070">
    <property type="protein sequence ID" value="OQR99392.1"/>
    <property type="molecule type" value="Genomic_DNA"/>
</dbReference>
<dbReference type="GO" id="GO:0006508">
    <property type="term" value="P:proteolysis"/>
    <property type="evidence" value="ECO:0007669"/>
    <property type="project" value="UniProtKB-KW"/>
</dbReference>
<feature type="chain" id="PRO_5002037095" evidence="2">
    <location>
        <begin position="21"/>
        <end position="714"/>
    </location>
</feature>
<dbReference type="STRING" id="1202772.A0A0A7CNQ8"/>
<evidence type="ECO:0000313" key="5">
    <source>
        <dbReference type="EMBL" id="OQR99392.1"/>
    </source>
</evidence>
<dbReference type="SUPFAM" id="SSF53474">
    <property type="entry name" value="alpha/beta-Hydrolases"/>
    <property type="match status" value="1"/>
</dbReference>
<dbReference type="InterPro" id="IPR008979">
    <property type="entry name" value="Galactose-bd-like_sf"/>
</dbReference>
<dbReference type="GO" id="GO:0008239">
    <property type="term" value="F:dipeptidyl-peptidase activity"/>
    <property type="evidence" value="ECO:0007669"/>
    <property type="project" value="InterPro"/>
</dbReference>
<proteinExistence type="predicted"/>
<evidence type="ECO:0000313" key="4">
    <source>
        <dbReference type="EMBL" id="AIG56095.1"/>
    </source>
</evidence>
<dbReference type="Proteomes" id="UP000243579">
    <property type="component" value="Unassembled WGS sequence"/>
</dbReference>
<name>A0A0A7CNQ8_ACHHY</name>
<protein>
    <submittedName>
        <fullName evidence="4">Secreted protein</fullName>
    </submittedName>
    <submittedName>
        <fullName evidence="5">Serine protease family S15</fullName>
    </submittedName>
</protein>
<evidence type="ECO:0000256" key="1">
    <source>
        <dbReference type="ARBA" id="ARBA00022801"/>
    </source>
</evidence>
<dbReference type="InterPro" id="IPR000383">
    <property type="entry name" value="Xaa-Pro-like_dom"/>
</dbReference>
<feature type="domain" description="Xaa-Pro dipeptidyl-peptidase C-terminal" evidence="3">
    <location>
        <begin position="413"/>
        <end position="677"/>
    </location>
</feature>
<sequence>MSSYMSNMMISVGLMVVVQSAINSYFGFETPATCAPGVNDNSWTEAYQSVRLFHAQSIERESTYLELADGEKLATDIYTSEQASYHGFKVPTILHLTRHSRGYTLDFPFNKISARGDFINPRTNAYITKFVSEGYAWVAVDIRGTGASTGTKGMDFDDQESADAKEVIEWITKQEWSNGEVTAFGVGLDGVSALVIAADPHPALKAVALNGVPAELFDSALVPGGVLNNHGTKMYSSFCHATDNNYRWEGVPHLKARLMMKHFGGNVYPVNSSHPEELAAAVAGHAANPVLFDELQPVVFRDDVFASVPRTFAQFDSRRLFAKLAKSHVAIANIAGYYDMGVTRSSIWLHQYLTGQMDAATLAALGLEKPSVSDVPATKYRLIMGPWSHANVDNVDPFAEAKTRCFDTIEEVSRFFDYHSYPERRTDAGLEAEEPIHYYTVGEQKWKQTTEWPPALIDQVQTLYLSDEKSMVEDVAEIVDGEQSIEIKVGSASLPGVTTRWNYLDHLFLNKPTYAHNRDGLEALQVSFESPALHQRELTGEMTLKVYFSVNAPVVNLFAYLDDVNSVAPIDQKVHPGAKIRGGITYISEGILNPVHQSVAPGSPLRTFLKADARVIEPDTIYEATFNFFPTSYFLAHDHKLRVTISGSEYPSFAVRGEDHATKLTIHYGAAHPSSLTIKSHEVALPVQMNLVEEAPKKAEPVKEEDEFAEKIEL</sequence>
<evidence type="ECO:0000313" key="6">
    <source>
        <dbReference type="Proteomes" id="UP000243579"/>
    </source>
</evidence>
<dbReference type="EMBL" id="KM038634">
    <property type="protein sequence ID" value="AIG56095.1"/>
    <property type="molecule type" value="Genomic_DNA"/>
</dbReference>
<dbReference type="InterPro" id="IPR005674">
    <property type="entry name" value="CocE/Ser_esterase"/>
</dbReference>
<keyword evidence="2" id="KW-0732">Signal</keyword>
<dbReference type="Gene3D" id="1.10.3020.10">
    <property type="entry name" value="alpha-amino acid ester hydrolase ( Helical cap domain)"/>
    <property type="match status" value="1"/>
</dbReference>
<keyword evidence="6" id="KW-1185">Reference proteome</keyword>
<dbReference type="SMART" id="SM00939">
    <property type="entry name" value="PepX_C"/>
    <property type="match status" value="1"/>
</dbReference>
<organism evidence="4">
    <name type="scientific">Achlya hypogyna</name>
    <name type="common">Oomycete</name>
    <name type="synonym">Protoachlya hypogyna</name>
    <dbReference type="NCBI Taxonomy" id="1202772"/>
    <lineage>
        <taxon>Eukaryota</taxon>
        <taxon>Sar</taxon>
        <taxon>Stramenopiles</taxon>
        <taxon>Oomycota</taxon>
        <taxon>Saprolegniomycetes</taxon>
        <taxon>Saprolegniales</taxon>
        <taxon>Achlyaceae</taxon>
        <taxon>Achlya</taxon>
    </lineage>
</organism>
<gene>
    <name evidence="5" type="ORF">ACHHYP_06955</name>
</gene>
<evidence type="ECO:0000256" key="2">
    <source>
        <dbReference type="SAM" id="SignalP"/>
    </source>
</evidence>
<dbReference type="InterPro" id="IPR029058">
    <property type="entry name" value="AB_hydrolase_fold"/>
</dbReference>
<dbReference type="OrthoDB" id="416441at2759"/>
<evidence type="ECO:0000259" key="3">
    <source>
        <dbReference type="SMART" id="SM00939"/>
    </source>
</evidence>
<dbReference type="AlphaFoldDB" id="A0A0A7CNQ8"/>
<dbReference type="Pfam" id="PF02129">
    <property type="entry name" value="Peptidase_S15"/>
    <property type="match status" value="1"/>
</dbReference>
<feature type="signal peptide" evidence="2">
    <location>
        <begin position="1"/>
        <end position="20"/>
    </location>
</feature>